<feature type="compositionally biased region" description="Low complexity" evidence="13">
    <location>
        <begin position="624"/>
        <end position="648"/>
    </location>
</feature>
<evidence type="ECO:0000256" key="7">
    <source>
        <dbReference type="ARBA" id="ARBA00022679"/>
    </source>
</evidence>
<dbReference type="GO" id="GO:0061630">
    <property type="term" value="F:ubiquitin protein ligase activity"/>
    <property type="evidence" value="ECO:0007669"/>
    <property type="project" value="UniProtKB-EC"/>
</dbReference>
<keyword evidence="16" id="KW-1185">Reference proteome</keyword>
<dbReference type="PROSITE" id="PS50089">
    <property type="entry name" value="ZF_RING_2"/>
    <property type="match status" value="1"/>
</dbReference>
<dbReference type="Proteomes" id="UP000683000">
    <property type="component" value="Unassembled WGS sequence"/>
</dbReference>
<evidence type="ECO:0000256" key="2">
    <source>
        <dbReference type="ARBA" id="ARBA00004496"/>
    </source>
</evidence>
<comment type="catalytic activity">
    <reaction evidence="1">
        <text>S-ubiquitinyl-[E2 ubiquitin-conjugating enzyme]-L-cysteine + [acceptor protein]-L-lysine = [E2 ubiquitin-conjugating enzyme]-L-cysteine + N(6)-ubiquitinyl-[acceptor protein]-L-lysine.</text>
        <dbReference type="EC" id="2.3.2.27"/>
    </reaction>
</comment>
<feature type="compositionally biased region" description="Polar residues" evidence="13">
    <location>
        <begin position="43"/>
        <end position="61"/>
    </location>
</feature>
<dbReference type="OrthoDB" id="3838338at2759"/>
<evidence type="ECO:0000256" key="12">
    <source>
        <dbReference type="PROSITE-ProRule" id="PRU00175"/>
    </source>
</evidence>
<dbReference type="InterPro" id="IPR013087">
    <property type="entry name" value="Znf_C2H2_type"/>
</dbReference>
<dbReference type="EC" id="2.3.2.27" evidence="4"/>
<name>A0A8I2YHG4_9AGAM</name>
<evidence type="ECO:0000256" key="6">
    <source>
        <dbReference type="ARBA" id="ARBA00022553"/>
    </source>
</evidence>
<keyword evidence="8" id="KW-0479">Metal-binding</keyword>
<dbReference type="SMART" id="SM00355">
    <property type="entry name" value="ZnF_C2H2"/>
    <property type="match status" value="4"/>
</dbReference>
<evidence type="ECO:0000259" key="14">
    <source>
        <dbReference type="PROSITE" id="PS50089"/>
    </source>
</evidence>
<keyword evidence="7" id="KW-0808">Transferase</keyword>
<feature type="compositionally biased region" description="Basic residues" evidence="13">
    <location>
        <begin position="14"/>
        <end position="23"/>
    </location>
</feature>
<evidence type="ECO:0000256" key="4">
    <source>
        <dbReference type="ARBA" id="ARBA00012483"/>
    </source>
</evidence>
<feature type="compositionally biased region" description="Low complexity" evidence="13">
    <location>
        <begin position="560"/>
        <end position="569"/>
    </location>
</feature>
<keyword evidence="9 12" id="KW-0863">Zinc-finger</keyword>
<feature type="compositionally biased region" description="Basic and acidic residues" evidence="13">
    <location>
        <begin position="358"/>
        <end position="368"/>
    </location>
</feature>
<keyword evidence="10" id="KW-0862">Zinc</keyword>
<dbReference type="PROSITE" id="PS00028">
    <property type="entry name" value="ZINC_FINGER_C2H2_1"/>
    <property type="match status" value="1"/>
</dbReference>
<dbReference type="InterPro" id="IPR001841">
    <property type="entry name" value="Znf_RING"/>
</dbReference>
<comment type="pathway">
    <text evidence="3">Protein modification; protein ubiquitination.</text>
</comment>
<dbReference type="InterPro" id="IPR056437">
    <property type="entry name" value="Znf-C2H2_ZNF598/HEL2"/>
</dbReference>
<sequence>MSAPTTNDTPSQNRSKRGHRGRGRGGNTNKAARRSGDNKPASDVTSTNEPSKSPTTTTNDIASAAPSDDAPVCWICAEPVKYYSLSACNHRTCHVCALRLRALYKKLDCTFCKEPQLTVIFTASPDADFASYTPDAIPYKDPKLAIFFETQDMMEETLILLRFNCPDAECDYTAPGWGDLKLHTRAVHGKLLCDLCIRCKKVFVHEHALYPPNLLPLHLPSIPHRSNKQPLKDPIEGGTHPLCEFCRECFFGDDELFVHMRDRHEECFLCKRNDVRNQYFHNYESLELHFSRAHFACTNADCQAHKFIVFNSELDLKAHQVEVHGADMSSKDRRDARRVQAEFEFDDAGGTSRRGRRDRGDREREREPPPQIMQTPGRTGGRRREAFGGHLTTEGTQMAQPLVPSRRASPIRDDVDPLVSERDAAFITRLQHIAPNPNSAVAAVKAAMRGYRVNELSARDLISTVWNVLDHDLDDTASIINGVVDLLEEEEKKRDLLAAWNGFKIEVRINPSSLSHHPSTDAVLHQQRQQFPDLVPTAVGSGYAGIASGRVLNAKHATASRSSQQSSRQLWDRVAQAANASSSTSRSVPGASTPTASSSTVLVDRFPPLAGPSFRQPARHTPWTSASSARGSSASTAVGVGVATSTTSISPKKKGKVIARETQAPPTLSATAFPQLPTAQPRTNKPPMSGNMSLRPVTSAWKANASANANGSVGTGSGAGSVGVVESMQTQTSTQMVQEQSEMGVKGKKGKGKGKQTLFTLGSFPT</sequence>
<comment type="subcellular location">
    <subcellularLocation>
        <location evidence="2">Cytoplasm</location>
    </subcellularLocation>
</comment>
<feature type="compositionally biased region" description="Basic and acidic residues" evidence="13">
    <location>
        <begin position="325"/>
        <end position="341"/>
    </location>
</feature>
<feature type="compositionally biased region" description="Low complexity" evidence="13">
    <location>
        <begin position="587"/>
        <end position="601"/>
    </location>
</feature>
<dbReference type="InterPro" id="IPR041888">
    <property type="entry name" value="RING-HC_ZNF598/HEL2"/>
</dbReference>
<dbReference type="EMBL" id="JAGFBS010000031">
    <property type="protein sequence ID" value="KAG6371842.1"/>
    <property type="molecule type" value="Genomic_DNA"/>
</dbReference>
<evidence type="ECO:0000256" key="8">
    <source>
        <dbReference type="ARBA" id="ARBA00022723"/>
    </source>
</evidence>
<evidence type="ECO:0000256" key="5">
    <source>
        <dbReference type="ARBA" id="ARBA00022490"/>
    </source>
</evidence>
<proteinExistence type="inferred from homology"/>
<keyword evidence="6" id="KW-0597">Phosphoprotein</keyword>
<keyword evidence="5" id="KW-0963">Cytoplasm</keyword>
<feature type="region of interest" description="Disordered" evidence="13">
    <location>
        <begin position="557"/>
        <end position="693"/>
    </location>
</feature>
<feature type="compositionally biased region" description="Polar residues" evidence="13">
    <location>
        <begin position="757"/>
        <end position="766"/>
    </location>
</feature>
<accession>A0A8I2YHG4</accession>
<evidence type="ECO:0000256" key="3">
    <source>
        <dbReference type="ARBA" id="ARBA00004906"/>
    </source>
</evidence>
<protein>
    <recommendedName>
        <fullName evidence="4">RING-type E3 ubiquitin transferase</fullName>
        <ecNumber evidence="4">2.3.2.27</ecNumber>
    </recommendedName>
</protein>
<dbReference type="PANTHER" id="PTHR22938">
    <property type="entry name" value="ZINC FINGER PROTEIN 598"/>
    <property type="match status" value="1"/>
</dbReference>
<feature type="region of interest" description="Disordered" evidence="13">
    <location>
        <begin position="1"/>
        <end position="63"/>
    </location>
</feature>
<comment type="caution">
    <text evidence="15">The sequence shown here is derived from an EMBL/GenBank/DDBJ whole genome shotgun (WGS) entry which is preliminary data.</text>
</comment>
<evidence type="ECO:0000313" key="15">
    <source>
        <dbReference type="EMBL" id="KAG6371842.1"/>
    </source>
</evidence>
<organism evidence="15 16">
    <name type="scientific">Boletus reticuloceps</name>
    <dbReference type="NCBI Taxonomy" id="495285"/>
    <lineage>
        <taxon>Eukaryota</taxon>
        <taxon>Fungi</taxon>
        <taxon>Dikarya</taxon>
        <taxon>Basidiomycota</taxon>
        <taxon>Agaricomycotina</taxon>
        <taxon>Agaricomycetes</taxon>
        <taxon>Agaricomycetidae</taxon>
        <taxon>Boletales</taxon>
        <taxon>Boletineae</taxon>
        <taxon>Boletaceae</taxon>
        <taxon>Boletoideae</taxon>
        <taxon>Boletus</taxon>
    </lineage>
</organism>
<feature type="compositionally biased region" description="Polar residues" evidence="13">
    <location>
        <begin position="1"/>
        <end position="13"/>
    </location>
</feature>
<feature type="domain" description="RING-type" evidence="14">
    <location>
        <begin position="73"/>
        <end position="113"/>
    </location>
</feature>
<dbReference type="GO" id="GO:0005737">
    <property type="term" value="C:cytoplasm"/>
    <property type="evidence" value="ECO:0007669"/>
    <property type="project" value="UniProtKB-SubCell"/>
</dbReference>
<dbReference type="InterPro" id="IPR057634">
    <property type="entry name" value="PAH_ZNF598/HEL2"/>
</dbReference>
<evidence type="ECO:0000313" key="16">
    <source>
        <dbReference type="Proteomes" id="UP000683000"/>
    </source>
</evidence>
<reference evidence="15" key="1">
    <citation type="submission" date="2021-03" db="EMBL/GenBank/DDBJ databases">
        <title>Evolutionary innovations through gain and loss of genes in the ectomycorrhizal Boletales.</title>
        <authorList>
            <person name="Wu G."/>
            <person name="Miyauchi S."/>
            <person name="Morin E."/>
            <person name="Yang Z.-L."/>
            <person name="Xu J."/>
            <person name="Martin F.M."/>
        </authorList>
    </citation>
    <scope>NUCLEOTIDE SEQUENCE</scope>
    <source>
        <strain evidence="15">BR01</strain>
    </source>
</reference>
<dbReference type="InterPro" id="IPR044288">
    <property type="entry name" value="ZNF598/HEL2"/>
</dbReference>
<dbReference type="Pfam" id="PF23230">
    <property type="entry name" value="zf-C2H2_13"/>
    <property type="match status" value="1"/>
</dbReference>
<gene>
    <name evidence="15" type="ORF">JVT61DRAFT_8837</name>
</gene>
<dbReference type="GO" id="GO:0008270">
    <property type="term" value="F:zinc ion binding"/>
    <property type="evidence" value="ECO:0007669"/>
    <property type="project" value="UniProtKB-KW"/>
</dbReference>
<dbReference type="Pfam" id="PF25447">
    <property type="entry name" value="RING_ZNF598"/>
    <property type="match status" value="1"/>
</dbReference>
<feature type="compositionally biased region" description="Polar residues" evidence="13">
    <location>
        <begin position="664"/>
        <end position="683"/>
    </location>
</feature>
<evidence type="ECO:0000256" key="11">
    <source>
        <dbReference type="ARBA" id="ARBA00035113"/>
    </source>
</evidence>
<dbReference type="CDD" id="cd16615">
    <property type="entry name" value="RING-HC_ZNF598"/>
    <property type="match status" value="1"/>
</dbReference>
<dbReference type="GO" id="GO:0072344">
    <property type="term" value="P:rescue of stalled ribosome"/>
    <property type="evidence" value="ECO:0007669"/>
    <property type="project" value="InterPro"/>
</dbReference>
<dbReference type="Pfam" id="PF23202">
    <property type="entry name" value="PAH_ZNF598"/>
    <property type="match status" value="1"/>
</dbReference>
<evidence type="ECO:0000256" key="9">
    <source>
        <dbReference type="ARBA" id="ARBA00022771"/>
    </source>
</evidence>
<evidence type="ECO:0000256" key="13">
    <source>
        <dbReference type="SAM" id="MobiDB-lite"/>
    </source>
</evidence>
<evidence type="ECO:0000256" key="10">
    <source>
        <dbReference type="ARBA" id="ARBA00022833"/>
    </source>
</evidence>
<dbReference type="SUPFAM" id="SSF57850">
    <property type="entry name" value="RING/U-box"/>
    <property type="match status" value="1"/>
</dbReference>
<feature type="region of interest" description="Disordered" evidence="13">
    <location>
        <begin position="735"/>
        <end position="766"/>
    </location>
</feature>
<dbReference type="GO" id="GO:0016567">
    <property type="term" value="P:protein ubiquitination"/>
    <property type="evidence" value="ECO:0007669"/>
    <property type="project" value="TreeGrafter"/>
</dbReference>
<dbReference type="PANTHER" id="PTHR22938:SF0">
    <property type="entry name" value="E3 UBIQUITIN-PROTEIN LIGASE ZNF598"/>
    <property type="match status" value="1"/>
</dbReference>
<evidence type="ECO:0000256" key="1">
    <source>
        <dbReference type="ARBA" id="ARBA00000900"/>
    </source>
</evidence>
<dbReference type="AlphaFoldDB" id="A0A8I2YHG4"/>
<comment type="similarity">
    <text evidence="11">Belongs to the ZNF598/HEL2 family.</text>
</comment>
<dbReference type="GO" id="GO:0043022">
    <property type="term" value="F:ribosome binding"/>
    <property type="evidence" value="ECO:0007669"/>
    <property type="project" value="TreeGrafter"/>
</dbReference>
<feature type="region of interest" description="Disordered" evidence="13">
    <location>
        <begin position="325"/>
        <end position="384"/>
    </location>
</feature>